<protein>
    <recommendedName>
        <fullName evidence="4">TRAF-type domain-containing protein</fullName>
    </recommendedName>
</protein>
<dbReference type="AlphaFoldDB" id="A0AAV7JSR5"/>
<dbReference type="Pfam" id="PF02176">
    <property type="entry name" value="zf-TRAF"/>
    <property type="match status" value="1"/>
</dbReference>
<accession>A0AAV7JSR5</accession>
<name>A0AAV7JSR5_9METZ</name>
<keyword evidence="6" id="KW-1185">Reference proteome</keyword>
<sequence length="131" mass="15363">MNHHLEDCEYPVPCPNVYVLEREEGTKQVKWRDVPFHLTDECPLQKVQCTYWDHGSRVEIQIFMKENLCTFTSFPEIAQLRIVWYKCQLPGNTYCTVRLNILAPIRISILLNYNLCLSVCSLSTKGFCLLF</sequence>
<dbReference type="EMBL" id="JAKMXF010000303">
    <property type="protein sequence ID" value="KAI6651574.1"/>
    <property type="molecule type" value="Genomic_DNA"/>
</dbReference>
<evidence type="ECO:0000313" key="5">
    <source>
        <dbReference type="EMBL" id="KAI6651574.1"/>
    </source>
</evidence>
<dbReference type="InterPro" id="IPR001293">
    <property type="entry name" value="Znf_TRAF"/>
</dbReference>
<feature type="domain" description="TRAF-type" evidence="4">
    <location>
        <begin position="4"/>
        <end position="61"/>
    </location>
</feature>
<evidence type="ECO:0000256" key="1">
    <source>
        <dbReference type="ARBA" id="ARBA00022723"/>
    </source>
</evidence>
<dbReference type="Gene3D" id="3.30.40.10">
    <property type="entry name" value="Zinc/RING finger domain, C3HC4 (zinc finger)"/>
    <property type="match status" value="1"/>
</dbReference>
<dbReference type="GO" id="GO:0008270">
    <property type="term" value="F:zinc ion binding"/>
    <property type="evidence" value="ECO:0007669"/>
    <property type="project" value="UniProtKB-KW"/>
</dbReference>
<dbReference type="InterPro" id="IPR013083">
    <property type="entry name" value="Znf_RING/FYVE/PHD"/>
</dbReference>
<gene>
    <name evidence="5" type="ORF">LOD99_5182</name>
</gene>
<dbReference type="Proteomes" id="UP001165289">
    <property type="component" value="Unassembled WGS sequence"/>
</dbReference>
<keyword evidence="2" id="KW-0863">Zinc-finger</keyword>
<organism evidence="5 6">
    <name type="scientific">Oopsacas minuta</name>
    <dbReference type="NCBI Taxonomy" id="111878"/>
    <lineage>
        <taxon>Eukaryota</taxon>
        <taxon>Metazoa</taxon>
        <taxon>Porifera</taxon>
        <taxon>Hexactinellida</taxon>
        <taxon>Hexasterophora</taxon>
        <taxon>Lyssacinosida</taxon>
        <taxon>Leucopsacidae</taxon>
        <taxon>Oopsacas</taxon>
    </lineage>
</organism>
<evidence type="ECO:0000256" key="2">
    <source>
        <dbReference type="ARBA" id="ARBA00022771"/>
    </source>
</evidence>
<reference evidence="5 6" key="1">
    <citation type="journal article" date="2023" name="BMC Biol.">
        <title>The compact genome of the sponge Oopsacas minuta (Hexactinellida) is lacking key metazoan core genes.</title>
        <authorList>
            <person name="Santini S."/>
            <person name="Schenkelaars Q."/>
            <person name="Jourda C."/>
            <person name="Duchesne M."/>
            <person name="Belahbib H."/>
            <person name="Rocher C."/>
            <person name="Selva M."/>
            <person name="Riesgo A."/>
            <person name="Vervoort M."/>
            <person name="Leys S.P."/>
            <person name="Kodjabachian L."/>
            <person name="Le Bivic A."/>
            <person name="Borchiellini C."/>
            <person name="Claverie J.M."/>
            <person name="Renard E."/>
        </authorList>
    </citation>
    <scope>NUCLEOTIDE SEQUENCE [LARGE SCALE GENOMIC DNA]</scope>
    <source>
        <strain evidence="5">SPO-2</strain>
    </source>
</reference>
<comment type="caution">
    <text evidence="5">The sequence shown here is derived from an EMBL/GenBank/DDBJ whole genome shotgun (WGS) entry which is preliminary data.</text>
</comment>
<keyword evidence="3" id="KW-0862">Zinc</keyword>
<evidence type="ECO:0000313" key="6">
    <source>
        <dbReference type="Proteomes" id="UP001165289"/>
    </source>
</evidence>
<evidence type="ECO:0000256" key="3">
    <source>
        <dbReference type="ARBA" id="ARBA00022833"/>
    </source>
</evidence>
<evidence type="ECO:0000259" key="4">
    <source>
        <dbReference type="Pfam" id="PF02176"/>
    </source>
</evidence>
<proteinExistence type="predicted"/>
<keyword evidence="1" id="KW-0479">Metal-binding</keyword>